<dbReference type="EMBL" id="RWGY01000007">
    <property type="protein sequence ID" value="TVU41025.1"/>
    <property type="molecule type" value="Genomic_DNA"/>
</dbReference>
<dbReference type="Proteomes" id="UP000324897">
    <property type="component" value="Chromosome 4"/>
</dbReference>
<dbReference type="PANTHER" id="PTHR45224:SF15">
    <property type="entry name" value="OS10G0563100 PROTEIN"/>
    <property type="match status" value="1"/>
</dbReference>
<feature type="domain" description="No apical meristem-associated C-terminal" evidence="3">
    <location>
        <begin position="270"/>
        <end position="409"/>
    </location>
</feature>
<dbReference type="PANTHER" id="PTHR45224">
    <property type="entry name" value="OS01G0527900 PROTEIN-RELATED"/>
    <property type="match status" value="1"/>
</dbReference>
<feature type="compositionally biased region" description="Basic and acidic residues" evidence="2">
    <location>
        <begin position="297"/>
        <end position="319"/>
    </location>
</feature>
<evidence type="ECO:0000313" key="5">
    <source>
        <dbReference type="Proteomes" id="UP000324897"/>
    </source>
</evidence>
<feature type="region of interest" description="Disordered" evidence="2">
    <location>
        <begin position="297"/>
        <end position="346"/>
    </location>
</feature>
<evidence type="ECO:0000313" key="4">
    <source>
        <dbReference type="EMBL" id="TVU41025.1"/>
    </source>
</evidence>
<feature type="compositionally biased region" description="Basic and acidic residues" evidence="2">
    <location>
        <begin position="329"/>
        <end position="346"/>
    </location>
</feature>
<dbReference type="AlphaFoldDB" id="A0A5J9VZF0"/>
<dbReference type="InterPro" id="IPR029466">
    <property type="entry name" value="NAM-associated_C"/>
</dbReference>
<evidence type="ECO:0000259" key="3">
    <source>
        <dbReference type="Pfam" id="PF14303"/>
    </source>
</evidence>
<evidence type="ECO:0000256" key="1">
    <source>
        <dbReference type="SAM" id="Coils"/>
    </source>
</evidence>
<accession>A0A5J9VZF0</accession>
<gene>
    <name evidence="4" type="ORF">EJB05_14515</name>
</gene>
<proteinExistence type="predicted"/>
<feature type="coiled-coil region" evidence="1">
    <location>
        <begin position="366"/>
        <end position="393"/>
    </location>
</feature>
<evidence type="ECO:0000256" key="2">
    <source>
        <dbReference type="SAM" id="MobiDB-lite"/>
    </source>
</evidence>
<organism evidence="4 5">
    <name type="scientific">Eragrostis curvula</name>
    <name type="common">weeping love grass</name>
    <dbReference type="NCBI Taxonomy" id="38414"/>
    <lineage>
        <taxon>Eukaryota</taxon>
        <taxon>Viridiplantae</taxon>
        <taxon>Streptophyta</taxon>
        <taxon>Embryophyta</taxon>
        <taxon>Tracheophyta</taxon>
        <taxon>Spermatophyta</taxon>
        <taxon>Magnoliopsida</taxon>
        <taxon>Liliopsida</taxon>
        <taxon>Poales</taxon>
        <taxon>Poaceae</taxon>
        <taxon>PACMAD clade</taxon>
        <taxon>Chloridoideae</taxon>
        <taxon>Eragrostideae</taxon>
        <taxon>Eragrostidinae</taxon>
        <taxon>Eragrostis</taxon>
    </lineage>
</organism>
<dbReference type="Gramene" id="TVU41025">
    <property type="protein sequence ID" value="TVU41025"/>
    <property type="gene ID" value="EJB05_14515"/>
</dbReference>
<reference evidence="4 5" key="1">
    <citation type="journal article" date="2019" name="Sci. Rep.">
        <title>A high-quality genome of Eragrostis curvula grass provides insights into Poaceae evolution and supports new strategies to enhance forage quality.</title>
        <authorList>
            <person name="Carballo J."/>
            <person name="Santos B.A.C.M."/>
            <person name="Zappacosta D."/>
            <person name="Garbus I."/>
            <person name="Selva J.P."/>
            <person name="Gallo C.A."/>
            <person name="Diaz A."/>
            <person name="Albertini E."/>
            <person name="Caccamo M."/>
            <person name="Echenique V."/>
        </authorList>
    </citation>
    <scope>NUCLEOTIDE SEQUENCE [LARGE SCALE GENOMIC DNA]</scope>
    <source>
        <strain evidence="5">cv. Victoria</strain>
        <tissue evidence="4">Leaf</tissue>
    </source>
</reference>
<dbReference type="Pfam" id="PF14303">
    <property type="entry name" value="NAM-associated"/>
    <property type="match status" value="1"/>
</dbReference>
<keyword evidence="1" id="KW-0175">Coiled coil</keyword>
<name>A0A5J9VZF0_9POAL</name>
<keyword evidence="5" id="KW-1185">Reference proteome</keyword>
<protein>
    <recommendedName>
        <fullName evidence="3">No apical meristem-associated C-terminal domain-containing protein</fullName>
    </recommendedName>
</protein>
<feature type="compositionally biased region" description="Pro residues" evidence="2">
    <location>
        <begin position="63"/>
        <end position="72"/>
    </location>
</feature>
<feature type="compositionally biased region" description="Low complexity" evidence="2">
    <location>
        <begin position="130"/>
        <end position="144"/>
    </location>
</feature>
<sequence>MPRRSKREVAPPPPPVQAAAGAAPWGPMPPPPGVFPSSVRPSGGVMDPLFASAAWWPRLPGLLPLPQPPPPSSSALGRSEVSLGAQPSAKDGMESETSDCVLDCSPSGGLLSYLQHGLTSFPAPWPPAPSASSSSQHDAPSAPSGTEHAAPVIDYVQDARKAKRLPYTEDEDKRLVSAWLHNSNDPINGNYKKNEKYWTDVLADYNNATPAHRKREMKQLKERFQKIKRWVGMFCGSWKKACSIYSSGQSDDMLRDKALSFYLADFQEGPFTVMHGWRMLRNEPKWHVILDDMDNSNKKRLDSEGELKDGESEDPREQRPMGTKRAKKLRNEKGKGDAKSDETEINDDMKKFMEIQEAANKRHEKMIETQQRLSDARIEAAKLRKEAAMAEAYKTLVGTDTRDMTDEMKAEHVIAMRTLREKLYSNTN</sequence>
<feature type="region of interest" description="Disordered" evidence="2">
    <location>
        <begin position="124"/>
        <end position="151"/>
    </location>
</feature>
<feature type="region of interest" description="Disordered" evidence="2">
    <location>
        <begin position="1"/>
        <end position="36"/>
    </location>
</feature>
<feature type="region of interest" description="Disordered" evidence="2">
    <location>
        <begin position="60"/>
        <end position="99"/>
    </location>
</feature>
<comment type="caution">
    <text evidence="4">The sequence shown here is derived from an EMBL/GenBank/DDBJ whole genome shotgun (WGS) entry which is preliminary data.</text>
</comment>
<dbReference type="OrthoDB" id="589878at2759"/>